<dbReference type="InterPro" id="IPR001810">
    <property type="entry name" value="F-box_dom"/>
</dbReference>
<evidence type="ECO:0000259" key="1">
    <source>
        <dbReference type="PROSITE" id="PS50181"/>
    </source>
</evidence>
<dbReference type="Pfam" id="PF00646">
    <property type="entry name" value="F-box"/>
    <property type="match status" value="1"/>
</dbReference>
<dbReference type="AlphaFoldDB" id="A0AAN5I839"/>
<accession>A0AAN5I839</accession>
<dbReference type="Proteomes" id="UP001328107">
    <property type="component" value="Unassembled WGS sequence"/>
</dbReference>
<organism evidence="2 3">
    <name type="scientific">Pristionchus mayeri</name>
    <dbReference type="NCBI Taxonomy" id="1317129"/>
    <lineage>
        <taxon>Eukaryota</taxon>
        <taxon>Metazoa</taxon>
        <taxon>Ecdysozoa</taxon>
        <taxon>Nematoda</taxon>
        <taxon>Chromadorea</taxon>
        <taxon>Rhabditida</taxon>
        <taxon>Rhabditina</taxon>
        <taxon>Diplogasteromorpha</taxon>
        <taxon>Diplogasteroidea</taxon>
        <taxon>Neodiplogasteridae</taxon>
        <taxon>Pristionchus</taxon>
    </lineage>
</organism>
<proteinExistence type="predicted"/>
<dbReference type="PROSITE" id="PS50181">
    <property type="entry name" value="FBOX"/>
    <property type="match status" value="1"/>
</dbReference>
<evidence type="ECO:0000313" key="3">
    <source>
        <dbReference type="Proteomes" id="UP001328107"/>
    </source>
</evidence>
<keyword evidence="3" id="KW-1185">Reference proteome</keyword>
<feature type="domain" description="F-box" evidence="1">
    <location>
        <begin position="18"/>
        <end position="69"/>
    </location>
</feature>
<evidence type="ECO:0000313" key="2">
    <source>
        <dbReference type="EMBL" id="GMR54944.1"/>
    </source>
</evidence>
<reference evidence="3" key="1">
    <citation type="submission" date="2022-10" db="EMBL/GenBank/DDBJ databases">
        <title>Genome assembly of Pristionchus species.</title>
        <authorList>
            <person name="Yoshida K."/>
            <person name="Sommer R.J."/>
        </authorList>
    </citation>
    <scope>NUCLEOTIDE SEQUENCE [LARGE SCALE GENOMIC DNA]</scope>
    <source>
        <strain evidence="3">RS5460</strain>
    </source>
</reference>
<gene>
    <name evidence="2" type="ORF">PMAYCL1PPCAC_25139</name>
</gene>
<protein>
    <recommendedName>
        <fullName evidence="1">F-box domain-containing protein</fullName>
    </recommendedName>
</protein>
<name>A0AAN5I839_9BILA</name>
<comment type="caution">
    <text evidence="2">The sequence shown here is derived from an EMBL/GenBank/DDBJ whole genome shotgun (WGS) entry which is preliminary data.</text>
</comment>
<sequence>MEVVVKDFDLVRLSSIDYFPLLSLPEDLLINIVESLPLADRTQVRLSCSLLERIVAKADLTLPHTYEIIIKDGLPCTSIFNDHRTMHGNYQVAAYLASRKAIAGRIFLSSVMITNLDHIDQMDHNVIDKFIDGVVFNNLLIAMGASTFDQR</sequence>
<dbReference type="EMBL" id="BTRK01000005">
    <property type="protein sequence ID" value="GMR54944.1"/>
    <property type="molecule type" value="Genomic_DNA"/>
</dbReference>